<keyword evidence="3" id="KW-0862">Zinc</keyword>
<feature type="domain" description="RING-type" evidence="6">
    <location>
        <begin position="78"/>
        <end position="121"/>
    </location>
</feature>
<dbReference type="AlphaFoldDB" id="A0A7J6EHD8"/>
<dbReference type="PROSITE" id="PS50089">
    <property type="entry name" value="ZF_RING_2"/>
    <property type="match status" value="1"/>
</dbReference>
<dbReference type="InterPro" id="IPR013083">
    <property type="entry name" value="Znf_RING/FYVE/PHD"/>
</dbReference>
<dbReference type="PANTHER" id="PTHR45969:SF55">
    <property type="entry name" value="OS07G0686300 PROTEIN"/>
    <property type="match status" value="1"/>
</dbReference>
<evidence type="ECO:0000256" key="5">
    <source>
        <dbReference type="SAM" id="SignalP"/>
    </source>
</evidence>
<dbReference type="PANTHER" id="PTHR45969">
    <property type="entry name" value="RING ZINC FINGER PROTEIN-RELATED"/>
    <property type="match status" value="1"/>
</dbReference>
<keyword evidence="2 4" id="KW-0863">Zinc-finger</keyword>
<keyword evidence="1" id="KW-0479">Metal-binding</keyword>
<evidence type="ECO:0000256" key="3">
    <source>
        <dbReference type="ARBA" id="ARBA00022833"/>
    </source>
</evidence>
<accession>A0A7J6EHD8</accession>
<proteinExistence type="predicted"/>
<protein>
    <recommendedName>
        <fullName evidence="6">RING-type domain-containing protein</fullName>
    </recommendedName>
</protein>
<organism evidence="7 8">
    <name type="scientific">Cannabis sativa</name>
    <name type="common">Hemp</name>
    <name type="synonym">Marijuana</name>
    <dbReference type="NCBI Taxonomy" id="3483"/>
    <lineage>
        <taxon>Eukaryota</taxon>
        <taxon>Viridiplantae</taxon>
        <taxon>Streptophyta</taxon>
        <taxon>Embryophyta</taxon>
        <taxon>Tracheophyta</taxon>
        <taxon>Spermatophyta</taxon>
        <taxon>Magnoliopsida</taxon>
        <taxon>eudicotyledons</taxon>
        <taxon>Gunneridae</taxon>
        <taxon>Pentapetalae</taxon>
        <taxon>rosids</taxon>
        <taxon>fabids</taxon>
        <taxon>Rosales</taxon>
        <taxon>Cannabaceae</taxon>
        <taxon>Cannabis</taxon>
    </lineage>
</organism>
<feature type="signal peptide" evidence="5">
    <location>
        <begin position="1"/>
        <end position="15"/>
    </location>
</feature>
<dbReference type="InterPro" id="IPR001841">
    <property type="entry name" value="Znf_RING"/>
</dbReference>
<comment type="caution">
    <text evidence="7">The sequence shown here is derived from an EMBL/GenBank/DDBJ whole genome shotgun (WGS) entry which is preliminary data.</text>
</comment>
<dbReference type="Gene3D" id="3.30.40.10">
    <property type="entry name" value="Zinc/RING finger domain, C3HC4 (zinc finger)"/>
    <property type="match status" value="1"/>
</dbReference>
<evidence type="ECO:0000256" key="2">
    <source>
        <dbReference type="ARBA" id="ARBA00022771"/>
    </source>
</evidence>
<evidence type="ECO:0000259" key="6">
    <source>
        <dbReference type="PROSITE" id="PS50089"/>
    </source>
</evidence>
<feature type="chain" id="PRO_5029771637" description="RING-type domain-containing protein" evidence="5">
    <location>
        <begin position="16"/>
        <end position="164"/>
    </location>
</feature>
<evidence type="ECO:0000256" key="4">
    <source>
        <dbReference type="PROSITE-ProRule" id="PRU00175"/>
    </source>
</evidence>
<dbReference type="Pfam" id="PF13639">
    <property type="entry name" value="zf-RING_2"/>
    <property type="match status" value="1"/>
</dbReference>
<evidence type="ECO:0000313" key="8">
    <source>
        <dbReference type="Proteomes" id="UP000525078"/>
    </source>
</evidence>
<dbReference type="SUPFAM" id="SSF57850">
    <property type="entry name" value="RING/U-box"/>
    <property type="match status" value="1"/>
</dbReference>
<dbReference type="Proteomes" id="UP000525078">
    <property type="component" value="Unassembled WGS sequence"/>
</dbReference>
<sequence>MWNYMVLCLDHLTCAFEILLYNQFSFPEPNIDKYYSANYNNNNSTTIPNKPVGSEMRVTRFECSEGKDVNDGDEVVECAVCLCEVKEGDEIGELRCCHVLHFRCLEKWVVRSKQMTCPVCRGTTLPANNNNNNNGVQLLYFYKFCSFTTNNTSSQHHEREISDN</sequence>
<dbReference type="SMART" id="SM00184">
    <property type="entry name" value="RING"/>
    <property type="match status" value="1"/>
</dbReference>
<gene>
    <name evidence="7" type="ORF">F8388_024403</name>
</gene>
<evidence type="ECO:0000256" key="1">
    <source>
        <dbReference type="ARBA" id="ARBA00022723"/>
    </source>
</evidence>
<name>A0A7J6EHD8_CANSA</name>
<dbReference type="GO" id="GO:0016567">
    <property type="term" value="P:protein ubiquitination"/>
    <property type="evidence" value="ECO:0007669"/>
    <property type="project" value="TreeGrafter"/>
</dbReference>
<dbReference type="EMBL" id="JAATIP010000232">
    <property type="protein sequence ID" value="KAF4357792.1"/>
    <property type="molecule type" value="Genomic_DNA"/>
</dbReference>
<keyword evidence="5" id="KW-0732">Signal</keyword>
<dbReference type="GO" id="GO:0008270">
    <property type="term" value="F:zinc ion binding"/>
    <property type="evidence" value="ECO:0007669"/>
    <property type="project" value="UniProtKB-KW"/>
</dbReference>
<dbReference type="GO" id="GO:0061630">
    <property type="term" value="F:ubiquitin protein ligase activity"/>
    <property type="evidence" value="ECO:0007669"/>
    <property type="project" value="TreeGrafter"/>
</dbReference>
<reference evidence="7 8" key="1">
    <citation type="journal article" date="2020" name="bioRxiv">
        <title>Sequence and annotation of 42 cannabis genomes reveals extensive copy number variation in cannabinoid synthesis and pathogen resistance genes.</title>
        <authorList>
            <person name="Mckernan K.J."/>
            <person name="Helbert Y."/>
            <person name="Kane L.T."/>
            <person name="Ebling H."/>
            <person name="Zhang L."/>
            <person name="Liu B."/>
            <person name="Eaton Z."/>
            <person name="Mclaughlin S."/>
            <person name="Kingan S."/>
            <person name="Baybayan P."/>
            <person name="Concepcion G."/>
            <person name="Jordan M."/>
            <person name="Riva A."/>
            <person name="Barbazuk W."/>
            <person name="Harkins T."/>
        </authorList>
    </citation>
    <scope>NUCLEOTIDE SEQUENCE [LARGE SCALE GENOMIC DNA]</scope>
    <source>
        <strain evidence="8">cv. Jamaican Lion 4</strain>
        <tissue evidence="7">Leaf</tissue>
    </source>
</reference>
<evidence type="ECO:0000313" key="7">
    <source>
        <dbReference type="EMBL" id="KAF4357792.1"/>
    </source>
</evidence>